<dbReference type="SUPFAM" id="SSF103473">
    <property type="entry name" value="MFS general substrate transporter"/>
    <property type="match status" value="1"/>
</dbReference>
<dbReference type="KEGG" id="buo:BRPE64_CCDS03260"/>
<evidence type="ECO:0000256" key="6">
    <source>
        <dbReference type="ARBA" id="ARBA00023136"/>
    </source>
</evidence>
<dbReference type="PROSITE" id="PS00217">
    <property type="entry name" value="SUGAR_TRANSPORT_2"/>
    <property type="match status" value="1"/>
</dbReference>
<dbReference type="RefSeq" id="WP_016347118.1">
    <property type="nucleotide sequence ID" value="NC_021288.1"/>
</dbReference>
<organism evidence="11 12">
    <name type="scientific">Caballeronia insecticola</name>
    <dbReference type="NCBI Taxonomy" id="758793"/>
    <lineage>
        <taxon>Bacteria</taxon>
        <taxon>Pseudomonadati</taxon>
        <taxon>Pseudomonadota</taxon>
        <taxon>Betaproteobacteria</taxon>
        <taxon>Burkholderiales</taxon>
        <taxon>Burkholderiaceae</taxon>
        <taxon>Caballeronia</taxon>
    </lineage>
</organism>
<dbReference type="PROSITE" id="PS50850">
    <property type="entry name" value="MFS"/>
    <property type="match status" value="1"/>
</dbReference>
<dbReference type="AlphaFoldDB" id="R4WPB2"/>
<dbReference type="GO" id="GO:0016020">
    <property type="term" value="C:membrane"/>
    <property type="evidence" value="ECO:0007669"/>
    <property type="project" value="UniProtKB-SubCell"/>
</dbReference>
<evidence type="ECO:0000256" key="5">
    <source>
        <dbReference type="ARBA" id="ARBA00022989"/>
    </source>
</evidence>
<feature type="transmembrane region" description="Helical" evidence="9">
    <location>
        <begin position="450"/>
        <end position="468"/>
    </location>
</feature>
<feature type="domain" description="Major facilitator superfamily (MFS) profile" evidence="10">
    <location>
        <begin position="50"/>
        <end position="472"/>
    </location>
</feature>
<dbReference type="Proteomes" id="UP000013966">
    <property type="component" value="Chromosome 3"/>
</dbReference>
<feature type="transmembrane region" description="Helical" evidence="9">
    <location>
        <begin position="202"/>
        <end position="223"/>
    </location>
</feature>
<dbReference type="InterPro" id="IPR003663">
    <property type="entry name" value="Sugar/inositol_transpt"/>
</dbReference>
<dbReference type="Gene3D" id="1.20.1250.20">
    <property type="entry name" value="MFS general substrate transporter like domains"/>
    <property type="match status" value="1"/>
</dbReference>
<dbReference type="GO" id="GO:0022857">
    <property type="term" value="F:transmembrane transporter activity"/>
    <property type="evidence" value="ECO:0007669"/>
    <property type="project" value="InterPro"/>
</dbReference>
<keyword evidence="12" id="KW-1185">Reference proteome</keyword>
<keyword evidence="4 9" id="KW-0812">Transmembrane</keyword>
<dbReference type="PANTHER" id="PTHR48020:SF12">
    <property type="entry name" value="PROTON MYO-INOSITOL COTRANSPORTER"/>
    <property type="match status" value="1"/>
</dbReference>
<evidence type="ECO:0000313" key="12">
    <source>
        <dbReference type="Proteomes" id="UP000013966"/>
    </source>
</evidence>
<feature type="transmembrane region" description="Helical" evidence="9">
    <location>
        <begin position="115"/>
        <end position="135"/>
    </location>
</feature>
<keyword evidence="5 9" id="KW-1133">Transmembrane helix</keyword>
<keyword evidence="6 9" id="KW-0472">Membrane</keyword>
<feature type="transmembrane region" description="Helical" evidence="9">
    <location>
        <begin position="322"/>
        <end position="343"/>
    </location>
</feature>
<dbReference type="InterPro" id="IPR005829">
    <property type="entry name" value="Sugar_transporter_CS"/>
</dbReference>
<evidence type="ECO:0000256" key="8">
    <source>
        <dbReference type="SAM" id="MobiDB-lite"/>
    </source>
</evidence>
<dbReference type="HOGENOM" id="CLU_001265_30_5_4"/>
<feature type="transmembrane region" description="Helical" evidence="9">
    <location>
        <begin position="88"/>
        <end position="108"/>
    </location>
</feature>
<evidence type="ECO:0000256" key="3">
    <source>
        <dbReference type="ARBA" id="ARBA00022448"/>
    </source>
</evidence>
<dbReference type="PANTHER" id="PTHR48020">
    <property type="entry name" value="PROTON MYO-INOSITOL COTRANSPORTER"/>
    <property type="match status" value="1"/>
</dbReference>
<keyword evidence="3 7" id="KW-0813">Transport</keyword>
<feature type="transmembrane region" description="Helical" evidence="9">
    <location>
        <begin position="350"/>
        <end position="370"/>
    </location>
</feature>
<feature type="region of interest" description="Disordered" evidence="8">
    <location>
        <begin position="1"/>
        <end position="28"/>
    </location>
</feature>
<dbReference type="InterPro" id="IPR020846">
    <property type="entry name" value="MFS_dom"/>
</dbReference>
<feature type="transmembrane region" description="Helical" evidence="9">
    <location>
        <begin position="175"/>
        <end position="196"/>
    </location>
</feature>
<evidence type="ECO:0000256" key="9">
    <source>
        <dbReference type="SAM" id="Phobius"/>
    </source>
</evidence>
<accession>R4WPB2</accession>
<gene>
    <name evidence="11" type="primary">galP</name>
    <name evidence="11" type="ORF">BRPE64_CCDS03260</name>
</gene>
<evidence type="ECO:0000256" key="7">
    <source>
        <dbReference type="RuleBase" id="RU003346"/>
    </source>
</evidence>
<dbReference type="InterPro" id="IPR005828">
    <property type="entry name" value="MFS_sugar_transport-like"/>
</dbReference>
<evidence type="ECO:0000313" key="11">
    <source>
        <dbReference type="EMBL" id="BAN26409.1"/>
    </source>
</evidence>
<dbReference type="PRINTS" id="PR00171">
    <property type="entry name" value="SUGRTRNSPORT"/>
</dbReference>
<name>R4WPB2_9BURK</name>
<feature type="transmembrane region" description="Helical" evidence="9">
    <location>
        <begin position="382"/>
        <end position="405"/>
    </location>
</feature>
<feature type="compositionally biased region" description="Polar residues" evidence="8">
    <location>
        <begin position="1"/>
        <end position="12"/>
    </location>
</feature>
<evidence type="ECO:0000256" key="4">
    <source>
        <dbReference type="ARBA" id="ARBA00022692"/>
    </source>
</evidence>
<reference evidence="11 12" key="2">
    <citation type="journal article" date="2018" name="Int. J. Syst. Evol. Microbiol.">
        <title>Burkholderia insecticola sp. nov., a gut symbiotic bacterium of the bean bug Riptortus pedestris.</title>
        <authorList>
            <person name="Takeshita K."/>
            <person name="Tamaki H."/>
            <person name="Ohbayashi T."/>
            <person name="Meng X.-Y."/>
            <person name="Sone T."/>
            <person name="Mitani Y."/>
            <person name="Peeters C."/>
            <person name="Kikuchi Y."/>
            <person name="Vandamme P."/>
        </authorList>
    </citation>
    <scope>NUCLEOTIDE SEQUENCE [LARGE SCALE GENOMIC DNA]</scope>
    <source>
        <strain evidence="11">RPE64</strain>
    </source>
</reference>
<evidence type="ECO:0000256" key="2">
    <source>
        <dbReference type="ARBA" id="ARBA00010992"/>
    </source>
</evidence>
<evidence type="ECO:0000256" key="1">
    <source>
        <dbReference type="ARBA" id="ARBA00004141"/>
    </source>
</evidence>
<feature type="transmembrane region" description="Helical" evidence="9">
    <location>
        <begin position="48"/>
        <end position="76"/>
    </location>
</feature>
<dbReference type="EMBL" id="AP013060">
    <property type="protein sequence ID" value="BAN26409.1"/>
    <property type="molecule type" value="Genomic_DNA"/>
</dbReference>
<protein>
    <submittedName>
        <fullName evidence="11">Galactose-proton symport</fullName>
    </submittedName>
</protein>
<feature type="transmembrane region" description="Helical" evidence="9">
    <location>
        <begin position="284"/>
        <end position="306"/>
    </location>
</feature>
<dbReference type="InterPro" id="IPR036259">
    <property type="entry name" value="MFS_trans_sf"/>
</dbReference>
<reference evidence="11 12" key="1">
    <citation type="journal article" date="2013" name="Genome Announc.">
        <title>Complete Genome Sequence of Burkholderia sp. Strain RPE64, Bacterial Symbiont of the Bean Bug Riptortus pedestris.</title>
        <authorList>
            <person name="Shibata T.F."/>
            <person name="Maeda T."/>
            <person name="Nikoh N."/>
            <person name="Yamaguchi K."/>
            <person name="Oshima K."/>
            <person name="Hattori M."/>
            <person name="Nishiyama T."/>
            <person name="Hasebe M."/>
            <person name="Fukatsu T."/>
            <person name="Kikuchi Y."/>
            <person name="Shigenobu S."/>
        </authorList>
    </citation>
    <scope>NUCLEOTIDE SEQUENCE [LARGE SCALE GENOMIC DNA]</scope>
</reference>
<dbReference type="STRING" id="758793.BRPE64_CCDS03260"/>
<dbReference type="PATRIC" id="fig|758793.3.peg.4647"/>
<feature type="transmembrane region" description="Helical" evidence="9">
    <location>
        <begin position="141"/>
        <end position="163"/>
    </location>
</feature>
<feature type="transmembrane region" description="Helical" evidence="9">
    <location>
        <begin position="417"/>
        <end position="438"/>
    </location>
</feature>
<dbReference type="NCBIfam" id="TIGR00879">
    <property type="entry name" value="SP"/>
    <property type="match status" value="1"/>
</dbReference>
<sequence>MMSTDGTFGAKTSSRRDRSEQTNLETSHMSTLDDSTVLTQSRSKRYGLFVCLMAALAGLLFGLDIGVISGALPFIAKHFVLNDRSQEWIVSSMMVGAAIGALGAGWLSYRLGRRYALAIAAVLFIVGSLWSGFAVNPAHLIAARLVLGLAVGMASFTAPLYLSEVAPRQVRGAMISTYQLMITVGILAAFLSNIGLSYIADWRWMLGVIAIPAAFFLMGVLALPDSPRWLLQRNRGDEARAVLQRLYGNPADVQAELEQVNEDNTRPQRGWSLLRSNLNFRRSVMLGIVLQVFQQLTGINVVMYYAPRIFELAGFATHEQQLWATVIVGLVNVVATFGAIAFVDRWGRKPILYAGCAVMAFGMCSLGILLHAGVAGLVAQSLAVAALLLFIAGFAMSAGPLVWILCSEIQPQQGRDFGIAVSTLVNWVANMVVAATFLSLLSTVGEANTFVLYAILNVIFGIVVFFYVPETRGVSLEKLGNDLMAGKRLRDLGKAS</sequence>
<dbReference type="PROSITE" id="PS00216">
    <property type="entry name" value="SUGAR_TRANSPORT_1"/>
    <property type="match status" value="1"/>
</dbReference>
<evidence type="ECO:0000259" key="10">
    <source>
        <dbReference type="PROSITE" id="PS50850"/>
    </source>
</evidence>
<proteinExistence type="inferred from homology"/>
<comment type="similarity">
    <text evidence="2 7">Belongs to the major facilitator superfamily. Sugar transporter (TC 2.A.1.1) family.</text>
</comment>
<dbReference type="FunFam" id="1.20.1250.20:FF:000134">
    <property type="entry name" value="MFS sugar transporter protein"/>
    <property type="match status" value="1"/>
</dbReference>
<dbReference type="InterPro" id="IPR050814">
    <property type="entry name" value="Myo-inositol_Transporter"/>
</dbReference>
<dbReference type="Pfam" id="PF00083">
    <property type="entry name" value="Sugar_tr"/>
    <property type="match status" value="1"/>
</dbReference>
<comment type="subcellular location">
    <subcellularLocation>
        <location evidence="1">Membrane</location>
        <topology evidence="1">Multi-pass membrane protein</topology>
    </subcellularLocation>
</comment>